<evidence type="ECO:0000313" key="3">
    <source>
        <dbReference type="Proteomes" id="UP000001422"/>
    </source>
</evidence>
<accession>Q7U5G3</accession>
<dbReference type="SUPFAM" id="SSF53822">
    <property type="entry name" value="Periplasmic binding protein-like I"/>
    <property type="match status" value="1"/>
</dbReference>
<protein>
    <recommendedName>
        <fullName evidence="4">Periplasmic binding protein</fullName>
    </recommendedName>
</protein>
<dbReference type="AlphaFoldDB" id="Q7U5G3"/>
<dbReference type="EMBL" id="BX569693">
    <property type="protein sequence ID" value="CAE08259.1"/>
    <property type="molecule type" value="Genomic_DNA"/>
</dbReference>
<reference evidence="2 3" key="1">
    <citation type="journal article" date="2003" name="Nature">
        <title>The genome of a motile marine Synechococcus.</title>
        <authorList>
            <person name="Palenik B."/>
            <person name="Brahamsha B."/>
            <person name="Larimer F."/>
            <person name="Land M."/>
            <person name="Hauser L."/>
            <person name="Chain P."/>
            <person name="Lamerdin J."/>
            <person name="Regala W."/>
            <person name="Allen E.A."/>
            <person name="McCarren J."/>
            <person name="Paulsen I."/>
            <person name="Dufresne A."/>
            <person name="Partensky F."/>
            <person name="Webb E."/>
            <person name="Waterbury J."/>
        </authorList>
    </citation>
    <scope>NUCLEOTIDE SEQUENCE [LARGE SCALE GENOMIC DNA]</scope>
    <source>
        <strain evidence="2 3">WH8102</strain>
    </source>
</reference>
<keyword evidence="3" id="KW-1185">Reference proteome</keyword>
<organism evidence="2 3">
    <name type="scientific">Parasynechococcus marenigrum (strain WH8102)</name>
    <dbReference type="NCBI Taxonomy" id="84588"/>
    <lineage>
        <taxon>Bacteria</taxon>
        <taxon>Bacillati</taxon>
        <taxon>Cyanobacteriota</taxon>
        <taxon>Cyanophyceae</taxon>
        <taxon>Synechococcales</taxon>
        <taxon>Prochlorococcaceae</taxon>
        <taxon>Parasynechococcus</taxon>
        <taxon>Parasynechococcus marenigrum</taxon>
    </lineage>
</organism>
<dbReference type="HOGENOM" id="CLU_719364_0_0_3"/>
<dbReference type="Proteomes" id="UP000001422">
    <property type="component" value="Chromosome"/>
</dbReference>
<evidence type="ECO:0000313" key="2">
    <source>
        <dbReference type="EMBL" id="CAE08259.1"/>
    </source>
</evidence>
<dbReference type="InterPro" id="IPR028082">
    <property type="entry name" value="Peripla_BP_I"/>
</dbReference>
<dbReference type="RefSeq" id="WP_011128604.1">
    <property type="nucleotide sequence ID" value="NC_005070.1"/>
</dbReference>
<dbReference type="STRING" id="84588.SYNW1744"/>
<evidence type="ECO:0008006" key="4">
    <source>
        <dbReference type="Google" id="ProtNLM"/>
    </source>
</evidence>
<feature type="compositionally biased region" description="Basic and acidic residues" evidence="1">
    <location>
        <begin position="400"/>
        <end position="412"/>
    </location>
</feature>
<feature type="region of interest" description="Disordered" evidence="1">
    <location>
        <begin position="393"/>
        <end position="412"/>
    </location>
</feature>
<dbReference type="KEGG" id="syw:SYNW1744"/>
<name>Q7U5G3_PARMW</name>
<evidence type="ECO:0000256" key="1">
    <source>
        <dbReference type="SAM" id="MobiDB-lite"/>
    </source>
</evidence>
<gene>
    <name evidence="2" type="ordered locus">SYNW1744</name>
</gene>
<dbReference type="PROSITE" id="PS51257">
    <property type="entry name" value="PROKAR_LIPOPROTEIN"/>
    <property type="match status" value="1"/>
</dbReference>
<sequence>MSSSAPRSWCAWSCVVAAAIGCQAMVSSALPRQRLVVMLPSSSGDATLRDRFLQGYAVGEATVRACDHPVPAVRWIALRPDQSPLEQLPLVSDQHLVVAPPSADLRAFSDLSQQHGLSVLLPYQRGESIDTLRGLKGRDKLWPLVPSIQEDVKATVEATLKAGWDRAMVVADPSALEATLSMAFVDHYEASGGLVESYEPTPVQQVDPTDGQRLDRLRKDMTWSWVGTVVVADQPDGPLATRLRREQRDGAFGGGAPWTPNWVYLSDSSTLRDLPQVPWQQLGLEHPARGEDWLAFAEAFNRRWGHTPDLLAAAGYDTARVLALVEAAPLPMSDEGLPDPMGWVSPDQDAVDLCSALRQRQRGESLRLKAAASDFRLRGGMTPSGQAAAGLLMETPSDPMKADGKRADAATG</sequence>
<dbReference type="eggNOG" id="COG0683">
    <property type="taxonomic scope" value="Bacteria"/>
</dbReference>
<proteinExistence type="predicted"/>
<dbReference type="Gene3D" id="3.40.50.2300">
    <property type="match status" value="2"/>
</dbReference>